<sequence length="1891" mass="196355">MTSIAELGIRVDSSDAAQAADDLDKMTEAGKRSEDSVKRTGRAWEQAIGGMATNTQQIAKELQTLNAKQDATAKLMADIGRSISAASSSFQSAAASMGSYRAQSEAVSAAQDKIAQSSEKTGKAAAGIAAGFDKAAAAANGLSSAEGKLSESADAALARLTAMAKSSLDASEYYQRVTASISSNTSALEAAKSSGTDYAAMQKRFKAESDALAVATDRSTASSQKASAATEAQARDLAELLGKIDPTVAALKKLDTAQDQLSKFNAAGILPDGEFAKYTAKLDQARQRLGTFDDSLQKTGVSSAQTTAALRQLPAQFTDIFTSLQGGQAPMTVLIQQGGQLKDMFGGIGPAAKAMGGYVAGLINPFTLAAAAAVGLGVAYYKGSQEADAYSKSLILTGNSAGMTAGQLGDMARQVSATVGSTGAAAEVLASLASGGKIASDSYLDVAKAAVSMQEATGKAVSETVAEFNKLAGDPVKASAALNEQYNYLTASVYSQIVALEEQGNHAGAVKLATEQYADAINDRTPKILENLSLWEKGYNAVARAADSLKNVGRAPTNSERIQTAKDTLSRLETRGGSEMIPGEDLVYIGEKGKQSLRDYIRGLEVKDAAEADYATKQKERAAVELAGQKAIDALDARKKATRSNSDKRKDEIDSLNKEIADLRKSDPNNARLTQASIDQQREAINAKYKDAKTTAGSVDLSGFNDAQNKLKLITSEYDNAQQKLNAAQKSGLLSQKDYSEQSAALVEQEKGKITAAYQAEIDALEAAKGKKSTSAEQRIALDQKIADARTNMVKAQQDADTQLNVLSTNEEGRLKKQAAAVQTYIDALDDQLATTKKQLALSVAGVGMGDEARKRLQEDIKIQQEYQDKLDKLLAQKNKNQIDDSVYQQETAAVREALAQRLAMQKEYYGAVEAEQTNWLNGASSAYATYLEQVKDVAGQTKSAFTSAFKSLEDVLVSFATTGKASIKDFADSIIADFARIAIKSKVMPSVLGMFGVSSSSTAGASSAGSSGSGGSMDFESMLSAGRGIYSTATSGFGSTVAAGWNAGEGFLGGMKGALSNGSSYVNSGLSSLFGSSGGAASSAAQGATQAGYTGSQMANWSAAQTGSTWGGAAASFGAAAGGIGGAIQGYQNSGVKGAVAGGLGGWGGATAGTIAGTAAASALSGTAMGAAMGSVLPGIGTVIGAALGAAFGSKLFAGEWTTKDQGIQVGVEGGDLNASQYEYQKKKGGLFGKNKKRTRLSVLDPEMQAALDNTYDATENSVLTLFDRLNVKLNDGVLDGLNVASTQISTKDKTAEQIQEEIAKWFGGVADSMVTAVDSAVGAGLGGRTFEGLTTFVNNLYSVNDVLENLNVDLYDFSVSGGLLAERLSAMAGGLESLTKNAGTYYENFFSDTEKADDTLAAVGKQFAALGLALPDTRDAYRAVIEALDMTTTAGQQMFVTMTGLAGNASQAYTILEQRATQAAQAIADALMGAVTGSNGALQRAIAAEQKNVTAAYNARVTSLNDMASTASKNVSDLTGVSNSLGSALKQLRGDSDETVKALRNQAQATLQSALSKARAGGSLAEFAGLSDALDTLGSNNTDLYRSMEDFQRDQGRTVNEVAELNKLNGKQLTTAEQTVEYLQDQLDLAEDDYKLQMAKFDDQLAFAQAQMDALNGIDNSVKSVADAISAMNMAVIAALAGMGGKGTTNSATTNGAYIDTIYTELLGRDADKAGRDYWLGQVSKGDITLDQLAQAIANAAKENKEKVKAGYATGGLISGPGTGTSDSIIARLSNGEYVLTADAVRTYGTDLLDQMNGRKLPAFAGGGIAGPGAKSATPTRVYSVTQTAATPSGSGDSAATIAELRQLRADIHNDLAFLTKHMEKTAYNTTQINESGVQVVNTVKTEAA</sequence>
<keyword evidence="7" id="KW-1185">Reference proteome</keyword>
<evidence type="ECO:0000259" key="4">
    <source>
        <dbReference type="Pfam" id="PF09718"/>
    </source>
</evidence>
<dbReference type="EMBL" id="FNRV01000001">
    <property type="protein sequence ID" value="SEB99628.1"/>
    <property type="molecule type" value="Genomic_DNA"/>
</dbReference>
<accession>A0ABY0XRP3</accession>
<comment type="caution">
    <text evidence="6">The sequence shown here is derived from an EMBL/GenBank/DDBJ whole genome shotgun (WGS) entry which is preliminary data.</text>
</comment>
<organism evidence="6 7">
    <name type="scientific">Pseudomonas mohnii</name>
    <dbReference type="NCBI Taxonomy" id="395600"/>
    <lineage>
        <taxon>Bacteria</taxon>
        <taxon>Pseudomonadati</taxon>
        <taxon>Pseudomonadota</taxon>
        <taxon>Gammaproteobacteria</taxon>
        <taxon>Pseudomonadales</taxon>
        <taxon>Pseudomonadaceae</taxon>
        <taxon>Pseudomonas</taxon>
    </lineage>
</organism>
<feature type="domain" description="DUF4214" evidence="5">
    <location>
        <begin position="1694"/>
        <end position="1749"/>
    </location>
</feature>
<reference evidence="6 7" key="1">
    <citation type="submission" date="2016-10" db="EMBL/GenBank/DDBJ databases">
        <authorList>
            <person name="Varghese N."/>
            <person name="Submissions S."/>
        </authorList>
    </citation>
    <scope>NUCLEOTIDE SEQUENCE [LARGE SCALE GENOMIC DNA]</scope>
    <source>
        <strain evidence="6 7">DSM 18327</strain>
    </source>
</reference>
<evidence type="ECO:0000256" key="1">
    <source>
        <dbReference type="SAM" id="Coils"/>
    </source>
</evidence>
<evidence type="ECO:0000313" key="6">
    <source>
        <dbReference type="EMBL" id="SEB99628.1"/>
    </source>
</evidence>
<dbReference type="InterPro" id="IPR006431">
    <property type="entry name" value="Phage_tape_meas_C"/>
</dbReference>
<evidence type="ECO:0000313" key="7">
    <source>
        <dbReference type="Proteomes" id="UP000199665"/>
    </source>
</evidence>
<evidence type="ECO:0000259" key="5">
    <source>
        <dbReference type="Pfam" id="PF13946"/>
    </source>
</evidence>
<feature type="domain" description="Bacteriophage tail tape measure N-terminal" evidence="3">
    <location>
        <begin position="296"/>
        <end position="497"/>
    </location>
</feature>
<dbReference type="Pfam" id="PF09718">
    <property type="entry name" value="Tape_meas_lam_C"/>
    <property type="match status" value="1"/>
</dbReference>
<dbReference type="InterPro" id="IPR009628">
    <property type="entry name" value="Phage_tape_measure_N"/>
</dbReference>
<dbReference type="Pfam" id="PF06791">
    <property type="entry name" value="TMP_2"/>
    <property type="match status" value="1"/>
</dbReference>
<keyword evidence="1" id="KW-0175">Coiled coil</keyword>
<dbReference type="RefSeq" id="WP_090463415.1">
    <property type="nucleotide sequence ID" value="NZ_FNRV01000001.1"/>
</dbReference>
<evidence type="ECO:0000259" key="3">
    <source>
        <dbReference type="Pfam" id="PF06791"/>
    </source>
</evidence>
<name>A0ABY0XRP3_9PSED</name>
<feature type="domain" description="Bacteriophage tail tape measure C-terminal" evidence="4">
    <location>
        <begin position="919"/>
        <end position="989"/>
    </location>
</feature>
<proteinExistence type="predicted"/>
<dbReference type="InterPro" id="IPR025282">
    <property type="entry name" value="DUF4214"/>
</dbReference>
<dbReference type="Pfam" id="PF13946">
    <property type="entry name" value="DUF4214"/>
    <property type="match status" value="1"/>
</dbReference>
<gene>
    <name evidence="6" type="ORF">SAMN05216205_1190</name>
</gene>
<evidence type="ECO:0000256" key="2">
    <source>
        <dbReference type="SAM" id="MobiDB-lite"/>
    </source>
</evidence>
<protein>
    <submittedName>
        <fullName evidence="6">Phage tail tape measure protein, lambda family</fullName>
    </submittedName>
</protein>
<feature type="region of interest" description="Disordered" evidence="2">
    <location>
        <begin position="15"/>
        <end position="40"/>
    </location>
</feature>
<feature type="compositionally biased region" description="Basic and acidic residues" evidence="2">
    <location>
        <begin position="22"/>
        <end position="38"/>
    </location>
</feature>
<feature type="coiled-coil region" evidence="1">
    <location>
        <begin position="704"/>
        <end position="731"/>
    </location>
</feature>
<dbReference type="NCBIfam" id="TIGR01541">
    <property type="entry name" value="tape_meas_lam_C"/>
    <property type="match status" value="1"/>
</dbReference>
<dbReference type="Proteomes" id="UP000199665">
    <property type="component" value="Unassembled WGS sequence"/>
</dbReference>